<evidence type="ECO:0000256" key="6">
    <source>
        <dbReference type="ARBA" id="ARBA00023136"/>
    </source>
</evidence>
<feature type="transmembrane region" description="Helical" evidence="7">
    <location>
        <begin position="103"/>
        <end position="127"/>
    </location>
</feature>
<dbReference type="GO" id="GO:0012505">
    <property type="term" value="C:endomembrane system"/>
    <property type="evidence" value="ECO:0007669"/>
    <property type="project" value="UniProtKB-SubCell"/>
</dbReference>
<keyword evidence="3 7" id="KW-0812">Transmembrane</keyword>
<reference evidence="8" key="1">
    <citation type="submission" date="2017-02" db="EMBL/GenBank/DDBJ databases">
        <authorList>
            <person name="Regsiter A."/>
            <person name="William W."/>
        </authorList>
    </citation>
    <scope>NUCLEOTIDE SEQUENCE</scope>
    <source>
        <strain evidence="8">BdmA 4</strain>
    </source>
</reference>
<keyword evidence="4" id="KW-1278">Translocase</keyword>
<sequence length="200" mass="21538">MIDAPNVGLLSLFLASILTSNILLANFLGTCSFISISKDFKSSMGLGIAVTLVIGITSAVCWVVLRYIIEPLGIEYLSFIIFIIVIAGVVQMLEMIIERFSPALYMALGIFLPLITVNCAVLGVILFMQIRKYNFPQAVIFGFGSGAGWWLAIMLLASIRRKLDSNNAIPAGLKGTGITLITIGFMAMAFVGFSGMIAVQ</sequence>
<feature type="transmembrane region" description="Helical" evidence="7">
    <location>
        <begin position="12"/>
        <end position="36"/>
    </location>
</feature>
<evidence type="ECO:0000256" key="1">
    <source>
        <dbReference type="ARBA" id="ARBA00004127"/>
    </source>
</evidence>
<evidence type="ECO:0000256" key="7">
    <source>
        <dbReference type="SAM" id="Phobius"/>
    </source>
</evidence>
<feature type="transmembrane region" description="Helical" evidence="7">
    <location>
        <begin position="139"/>
        <end position="157"/>
    </location>
</feature>
<feature type="transmembrane region" description="Helical" evidence="7">
    <location>
        <begin position="48"/>
        <end position="69"/>
    </location>
</feature>
<keyword evidence="6 7" id="KW-0472">Membrane</keyword>
<protein>
    <submittedName>
        <fullName evidence="8">Na(+)-translocating NADH-quinone reductase subunit E</fullName>
        <ecNumber evidence="8">1.6.5.-</ecNumber>
    </submittedName>
</protein>
<comment type="subcellular location">
    <subcellularLocation>
        <location evidence="1">Endomembrane system</location>
        <topology evidence="1">Multi-pass membrane protein</topology>
    </subcellularLocation>
</comment>
<accession>A0A3P3XQI3</accession>
<evidence type="ECO:0000256" key="2">
    <source>
        <dbReference type="ARBA" id="ARBA00022448"/>
    </source>
</evidence>
<dbReference type="GO" id="GO:0005886">
    <property type="term" value="C:plasma membrane"/>
    <property type="evidence" value="ECO:0007669"/>
    <property type="project" value="TreeGrafter"/>
</dbReference>
<keyword evidence="2" id="KW-0813">Transport</keyword>
<name>A0A3P3XQI3_9SPIR</name>
<dbReference type="InterPro" id="IPR050133">
    <property type="entry name" value="NqrDE/RnfAE_oxidrdctase"/>
</dbReference>
<dbReference type="EC" id="1.6.5.-" evidence="8"/>
<proteinExistence type="predicted"/>
<evidence type="ECO:0000256" key="4">
    <source>
        <dbReference type="ARBA" id="ARBA00022967"/>
    </source>
</evidence>
<evidence type="ECO:0000313" key="8">
    <source>
        <dbReference type="EMBL" id="SLM18558.1"/>
    </source>
</evidence>
<evidence type="ECO:0000256" key="5">
    <source>
        <dbReference type="ARBA" id="ARBA00022989"/>
    </source>
</evidence>
<keyword evidence="5 7" id="KW-1133">Transmembrane helix</keyword>
<dbReference type="InterPro" id="IPR003667">
    <property type="entry name" value="NqrDE/RnfAE"/>
</dbReference>
<dbReference type="PANTHER" id="PTHR30335">
    <property type="entry name" value="INTEGRAL MEMBRANE PROTEIN OF SOXR-REDUCING COMPLEX"/>
    <property type="match status" value="1"/>
</dbReference>
<organism evidence="8">
    <name type="scientific">uncultured spirochete</name>
    <dbReference type="NCBI Taxonomy" id="156406"/>
    <lineage>
        <taxon>Bacteria</taxon>
        <taxon>Pseudomonadati</taxon>
        <taxon>Spirochaetota</taxon>
        <taxon>Spirochaetia</taxon>
        <taxon>Spirochaetales</taxon>
        <taxon>environmental samples</taxon>
    </lineage>
</organism>
<dbReference type="Pfam" id="PF02508">
    <property type="entry name" value="Rnf-Nqr"/>
    <property type="match status" value="1"/>
</dbReference>
<feature type="transmembrane region" description="Helical" evidence="7">
    <location>
        <begin position="177"/>
        <end position="199"/>
    </location>
</feature>
<dbReference type="GO" id="GO:0016491">
    <property type="term" value="F:oxidoreductase activity"/>
    <property type="evidence" value="ECO:0007669"/>
    <property type="project" value="UniProtKB-KW"/>
</dbReference>
<dbReference type="PANTHER" id="PTHR30335:SF1">
    <property type="entry name" value="NA(+)-TRANSLOCATING NADH-QUINONE REDUCTASE SUBUNIT E"/>
    <property type="match status" value="1"/>
</dbReference>
<dbReference type="EMBL" id="FWDO01000005">
    <property type="protein sequence ID" value="SLM18558.1"/>
    <property type="molecule type" value="Genomic_DNA"/>
</dbReference>
<feature type="transmembrane region" description="Helical" evidence="7">
    <location>
        <begin position="76"/>
        <end position="97"/>
    </location>
</feature>
<dbReference type="AlphaFoldDB" id="A0A3P3XQI3"/>
<evidence type="ECO:0000256" key="3">
    <source>
        <dbReference type="ARBA" id="ARBA00022692"/>
    </source>
</evidence>
<keyword evidence="8" id="KW-0560">Oxidoreductase</keyword>
<dbReference type="PIRSF" id="PIRSF006102">
    <property type="entry name" value="NQR_DE"/>
    <property type="match status" value="1"/>
</dbReference>
<gene>
    <name evidence="8" type="primary">nqrE</name>
    <name evidence="8" type="ORF">SPIRO4BDMA_50073</name>
</gene>